<feature type="binding site" evidence="9">
    <location>
        <position position="435"/>
    </location>
    <ligand>
        <name>Mg(2+)</name>
        <dbReference type="ChEBI" id="CHEBI:18420"/>
    </ligand>
</feature>
<dbReference type="InterPro" id="IPR029035">
    <property type="entry name" value="DHS-like_NAD/FAD-binding_dom"/>
</dbReference>
<dbReference type="FunFam" id="3.40.50.970:FF:000024">
    <property type="entry name" value="Pyruvate decarboxylase isozyme"/>
    <property type="match status" value="1"/>
</dbReference>
<dbReference type="InterPro" id="IPR012001">
    <property type="entry name" value="Thiamin_PyroP_enz_TPP-bd_dom"/>
</dbReference>
<feature type="domain" description="Thiamine pyrophosphate enzyme central" evidence="11">
    <location>
        <begin position="198"/>
        <end position="324"/>
    </location>
</feature>
<dbReference type="Pfam" id="PF02776">
    <property type="entry name" value="TPP_enzyme_N"/>
    <property type="match status" value="1"/>
</dbReference>
<dbReference type="Gene3D" id="3.40.50.1220">
    <property type="entry name" value="TPP-binding domain"/>
    <property type="match status" value="1"/>
</dbReference>
<keyword evidence="15" id="KW-1185">Reference proteome</keyword>
<proteinExistence type="inferred from homology"/>
<evidence type="ECO:0000256" key="6">
    <source>
        <dbReference type="ARBA" id="ARBA00022842"/>
    </source>
</evidence>
<dbReference type="RefSeq" id="WP_186660220.1">
    <property type="nucleotide sequence ID" value="NZ_CP077095.1"/>
</dbReference>
<dbReference type="InterPro" id="IPR029061">
    <property type="entry name" value="THDP-binding"/>
</dbReference>
<dbReference type="CDD" id="cd02005">
    <property type="entry name" value="TPP_PDC_IPDC"/>
    <property type="match status" value="1"/>
</dbReference>
<dbReference type="PANTHER" id="PTHR43452">
    <property type="entry name" value="PYRUVATE DECARBOXYLASE"/>
    <property type="match status" value="1"/>
</dbReference>
<feature type="domain" description="Thiamine pyrophosphate enzyme TPP-binding" evidence="12">
    <location>
        <begin position="393"/>
        <end position="528"/>
    </location>
</feature>
<dbReference type="InterPro" id="IPR011766">
    <property type="entry name" value="TPP_enzyme_TPP-bd"/>
</dbReference>
<evidence type="ECO:0000256" key="10">
    <source>
        <dbReference type="RuleBase" id="RU362132"/>
    </source>
</evidence>
<evidence type="ECO:0000313" key="14">
    <source>
        <dbReference type="EMBL" id="QXI39313.1"/>
    </source>
</evidence>
<dbReference type="GO" id="GO:0000949">
    <property type="term" value="P:aromatic amino acid family catabolic process to alcohol via Ehrlich pathway"/>
    <property type="evidence" value="ECO:0007669"/>
    <property type="project" value="TreeGrafter"/>
</dbReference>
<evidence type="ECO:0000256" key="7">
    <source>
        <dbReference type="ARBA" id="ARBA00023052"/>
    </source>
</evidence>
<evidence type="ECO:0000259" key="13">
    <source>
        <dbReference type="Pfam" id="PF02776"/>
    </source>
</evidence>
<dbReference type="GO" id="GO:0005829">
    <property type="term" value="C:cytosol"/>
    <property type="evidence" value="ECO:0007669"/>
    <property type="project" value="TreeGrafter"/>
</dbReference>
<sequence>MDMTIGDFLLRRLQELGIRHLFGVPGDYNLTLLEQVEVMPDLRFIGNCNELNAAYAADGYARAQGFGAVLTTYGVGDLSALNGIAGAYAERVPVVMISGMPPLHAIIDRALMHHTLADGNYDNIMVAVRQFTVAQARITVENAAQEIDRVLQTCLRERRPVYLQLPSDLAYLHIEVPDTPLQLCEARSEPGQLQHVVAQLRERLAKASHPVVLVDIDVERFGLTDQVLELIERLELPFANLPPAKAMLPETHHLFLGTYAGAGSAPAVREAIEQADCVLSIGARFTDVSTALFSQKFQDGALIQLQPYAASMAKVHYNAVSMRQVLETLVQQPPLMQAAPRQVPPFSGPAAFRALPEHPLSQLRFWQRIAHLIRGDELIIAESGTSSAGLNGLRMPRGVTYLTQPIWGSIGYTLPALLGTLLAQPQRRQMLFIGDGSLQMTVQELSTILAHDLKPIIFLINNDGYTIERLILGENSSYNDINPWRYAQLPKVLDTRERARHFTVHTEDQLEVALIEAEACDTLVFIEVVMERMDAPESLKRFARLFAEFDYGLPALSQPTLAH</sequence>
<dbReference type="Gene3D" id="3.40.50.970">
    <property type="match status" value="2"/>
</dbReference>
<keyword evidence="7 10" id="KW-0786">Thiamine pyrophosphate</keyword>
<dbReference type="Proteomes" id="UP000633418">
    <property type="component" value="Chromosome"/>
</dbReference>
<reference evidence="14 15" key="2">
    <citation type="journal article" date="2021" name="Microorganisms">
        <title>The Ever-Expanding Pseudomonas Genus: Description of 43 New Species and Partition of the Pseudomonas putida Group.</title>
        <authorList>
            <person name="Girard L."/>
            <person name="Lood C."/>
            <person name="Hofte M."/>
            <person name="Vandamme P."/>
            <person name="Rokni-Zadeh H."/>
            <person name="van Noort V."/>
            <person name="Lavigne R."/>
            <person name="De Mot R."/>
        </authorList>
    </citation>
    <scope>NUCLEOTIDE SEQUENCE [LARGE SCALE GENOMIC DNA]</scope>
    <source>
        <strain evidence="14 15">RW9S1A</strain>
    </source>
</reference>
<evidence type="ECO:0000259" key="11">
    <source>
        <dbReference type="Pfam" id="PF00205"/>
    </source>
</evidence>
<keyword evidence="5" id="KW-0210">Decarboxylase</keyword>
<keyword evidence="4 9" id="KW-0479">Metal-binding</keyword>
<dbReference type="Pfam" id="PF02775">
    <property type="entry name" value="TPP_enzyme_C"/>
    <property type="match status" value="1"/>
</dbReference>
<organism evidence="14 15">
    <name type="scientific">Pseudomonas xantholysinigenes</name>
    <dbReference type="NCBI Taxonomy" id="2745490"/>
    <lineage>
        <taxon>Bacteria</taxon>
        <taxon>Pseudomonadati</taxon>
        <taxon>Pseudomonadota</taxon>
        <taxon>Gammaproteobacteria</taxon>
        <taxon>Pseudomonadales</taxon>
        <taxon>Pseudomonadaceae</taxon>
        <taxon>Pseudomonas</taxon>
    </lineage>
</organism>
<name>A0A9E6PY09_9PSED</name>
<evidence type="ECO:0000256" key="4">
    <source>
        <dbReference type="ARBA" id="ARBA00022723"/>
    </source>
</evidence>
<gene>
    <name evidence="14" type="ORF">HU772_004310</name>
</gene>
<dbReference type="InterPro" id="IPR012110">
    <property type="entry name" value="PDC/IPDC-like"/>
</dbReference>
<dbReference type="InterPro" id="IPR047213">
    <property type="entry name" value="TPP_PYR_PDC_IPDC-like"/>
</dbReference>
<dbReference type="PROSITE" id="PS00187">
    <property type="entry name" value="TPP_ENZYMES"/>
    <property type="match status" value="1"/>
</dbReference>
<evidence type="ECO:0000256" key="3">
    <source>
        <dbReference type="ARBA" id="ARBA00007812"/>
    </source>
</evidence>
<keyword evidence="6 9" id="KW-0460">Magnesium</keyword>
<feature type="binding site" evidence="9">
    <location>
        <position position="464"/>
    </location>
    <ligand>
        <name>Mg(2+)</name>
        <dbReference type="ChEBI" id="CHEBI:18420"/>
    </ligand>
</feature>
<evidence type="ECO:0000259" key="12">
    <source>
        <dbReference type="Pfam" id="PF02775"/>
    </source>
</evidence>
<dbReference type="SUPFAM" id="SSF52518">
    <property type="entry name" value="Thiamin diphosphate-binding fold (THDP-binding)"/>
    <property type="match status" value="2"/>
</dbReference>
<dbReference type="AlphaFoldDB" id="A0A9E6PY09"/>
<evidence type="ECO:0000256" key="1">
    <source>
        <dbReference type="ARBA" id="ARBA00001920"/>
    </source>
</evidence>
<dbReference type="PANTHER" id="PTHR43452:SF30">
    <property type="entry name" value="PYRUVATE DECARBOXYLASE ISOZYME 1-RELATED"/>
    <property type="match status" value="1"/>
</dbReference>
<evidence type="ECO:0000256" key="8">
    <source>
        <dbReference type="ARBA" id="ARBA00023239"/>
    </source>
</evidence>
<dbReference type="GO" id="GO:0000287">
    <property type="term" value="F:magnesium ion binding"/>
    <property type="evidence" value="ECO:0007669"/>
    <property type="project" value="InterPro"/>
</dbReference>
<dbReference type="GO" id="GO:0004737">
    <property type="term" value="F:pyruvate decarboxylase activity"/>
    <property type="evidence" value="ECO:0007669"/>
    <property type="project" value="TreeGrafter"/>
</dbReference>
<dbReference type="InterPro" id="IPR012000">
    <property type="entry name" value="Thiamin_PyroP_enz_cen_dom"/>
</dbReference>
<feature type="binding site" evidence="9">
    <location>
        <position position="462"/>
    </location>
    <ligand>
        <name>Mg(2+)</name>
        <dbReference type="ChEBI" id="CHEBI:18420"/>
    </ligand>
</feature>
<accession>A0A9E6PY09</accession>
<comment type="cofactor">
    <cofactor evidence="1">
        <name>a metal cation</name>
        <dbReference type="ChEBI" id="CHEBI:25213"/>
    </cofactor>
</comment>
<keyword evidence="8" id="KW-0456">Lyase</keyword>
<dbReference type="GO" id="GO:0030976">
    <property type="term" value="F:thiamine pyrophosphate binding"/>
    <property type="evidence" value="ECO:0007669"/>
    <property type="project" value="InterPro"/>
</dbReference>
<dbReference type="FunFam" id="3.40.50.970:FF:000019">
    <property type="entry name" value="Pyruvate decarboxylase isozyme"/>
    <property type="match status" value="1"/>
</dbReference>
<comment type="similarity">
    <text evidence="3 10">Belongs to the TPP enzyme family.</text>
</comment>
<evidence type="ECO:0000313" key="15">
    <source>
        <dbReference type="Proteomes" id="UP000633418"/>
    </source>
</evidence>
<feature type="domain" description="Thiamine pyrophosphate enzyme N-terminal TPP-binding" evidence="13">
    <location>
        <begin position="3"/>
        <end position="105"/>
    </location>
</feature>
<reference evidence="14 15" key="1">
    <citation type="journal article" date="2020" name="Microorganisms">
        <title>Reliable Identification of Environmental Pseudomonas Isolates Using the rpoD Gene.</title>
        <authorList>
            <consortium name="The Broad Institute Genome Sequencing Platform"/>
            <person name="Girard L."/>
            <person name="Lood C."/>
            <person name="Rokni-Zadeh H."/>
            <person name="van Noort V."/>
            <person name="Lavigne R."/>
            <person name="De Mot R."/>
        </authorList>
    </citation>
    <scope>NUCLEOTIDE SEQUENCE [LARGE SCALE GENOMIC DNA]</scope>
    <source>
        <strain evidence="14 15">RW9S1A</strain>
    </source>
</reference>
<evidence type="ECO:0000256" key="2">
    <source>
        <dbReference type="ARBA" id="ARBA00001964"/>
    </source>
</evidence>
<evidence type="ECO:0000256" key="5">
    <source>
        <dbReference type="ARBA" id="ARBA00022793"/>
    </source>
</evidence>
<dbReference type="Pfam" id="PF00205">
    <property type="entry name" value="TPP_enzyme_M"/>
    <property type="match status" value="1"/>
</dbReference>
<dbReference type="PIRSF" id="PIRSF036565">
    <property type="entry name" value="Pyruvt_ip_decrb"/>
    <property type="match status" value="1"/>
</dbReference>
<dbReference type="InterPro" id="IPR000399">
    <property type="entry name" value="TPP-bd_CS"/>
</dbReference>
<comment type="cofactor">
    <cofactor evidence="2">
        <name>thiamine diphosphate</name>
        <dbReference type="ChEBI" id="CHEBI:58937"/>
    </cofactor>
</comment>
<dbReference type="EMBL" id="CP077095">
    <property type="protein sequence ID" value="QXI39313.1"/>
    <property type="molecule type" value="Genomic_DNA"/>
</dbReference>
<comment type="cofactor">
    <cofactor evidence="9">
        <name>Mg(2+)</name>
        <dbReference type="ChEBI" id="CHEBI:18420"/>
    </cofactor>
    <text evidence="9">Binds 1 Mg(2+) per subunit.</text>
</comment>
<dbReference type="KEGG" id="pxn:HU772_004310"/>
<evidence type="ECO:0000256" key="9">
    <source>
        <dbReference type="PIRSR" id="PIRSR036565-2"/>
    </source>
</evidence>
<dbReference type="CDD" id="cd07038">
    <property type="entry name" value="TPP_PYR_PDC_IPDC_like"/>
    <property type="match status" value="1"/>
</dbReference>
<protein>
    <submittedName>
        <fullName evidence="14">Alpha-keto acid decarboxylase family protein</fullName>
    </submittedName>
</protein>
<dbReference type="InterPro" id="IPR047214">
    <property type="entry name" value="TPP_PDC_IPDC"/>
</dbReference>
<dbReference type="SUPFAM" id="SSF52467">
    <property type="entry name" value="DHS-like NAD/FAD-binding domain"/>
    <property type="match status" value="1"/>
</dbReference>